<dbReference type="SMART" id="SM00387">
    <property type="entry name" value="HATPase_c"/>
    <property type="match status" value="1"/>
</dbReference>
<evidence type="ECO:0000256" key="4">
    <source>
        <dbReference type="ARBA" id="ARBA00022777"/>
    </source>
</evidence>
<evidence type="ECO:0000256" key="6">
    <source>
        <dbReference type="SAM" id="Phobius"/>
    </source>
</evidence>
<dbReference type="InterPro" id="IPR003594">
    <property type="entry name" value="HATPase_dom"/>
</dbReference>
<dbReference type="STRING" id="1120920.SAMN03080599_01211"/>
<feature type="domain" description="Histidine kinase" evidence="7">
    <location>
        <begin position="189"/>
        <end position="421"/>
    </location>
</feature>
<keyword evidence="4 8" id="KW-0418">Kinase</keyword>
<dbReference type="Pfam" id="PF02518">
    <property type="entry name" value="HATPase_c"/>
    <property type="match status" value="1"/>
</dbReference>
<dbReference type="PANTHER" id="PTHR43547">
    <property type="entry name" value="TWO-COMPONENT HISTIDINE KINASE"/>
    <property type="match status" value="1"/>
</dbReference>
<dbReference type="OrthoDB" id="1791938at2"/>
<dbReference type="EMBL" id="FMWL01000004">
    <property type="protein sequence ID" value="SCZ78328.1"/>
    <property type="molecule type" value="Genomic_DNA"/>
</dbReference>
<evidence type="ECO:0000256" key="1">
    <source>
        <dbReference type="ARBA" id="ARBA00000085"/>
    </source>
</evidence>
<feature type="transmembrane region" description="Helical" evidence="6">
    <location>
        <begin position="55"/>
        <end position="77"/>
    </location>
</feature>
<organism evidence="8 9">
    <name type="scientific">Acidaminobacter hydrogenoformans DSM 2784</name>
    <dbReference type="NCBI Taxonomy" id="1120920"/>
    <lineage>
        <taxon>Bacteria</taxon>
        <taxon>Bacillati</taxon>
        <taxon>Bacillota</taxon>
        <taxon>Clostridia</taxon>
        <taxon>Peptostreptococcales</taxon>
        <taxon>Acidaminobacteraceae</taxon>
        <taxon>Acidaminobacter</taxon>
    </lineage>
</organism>
<keyword evidence="4 8" id="KW-0808">Transferase</keyword>
<keyword evidence="5" id="KW-0902">Two-component regulatory system</keyword>
<evidence type="ECO:0000313" key="8">
    <source>
        <dbReference type="EMBL" id="SCZ78328.1"/>
    </source>
</evidence>
<dbReference type="PROSITE" id="PS50109">
    <property type="entry name" value="HIS_KIN"/>
    <property type="match status" value="1"/>
</dbReference>
<evidence type="ECO:0000256" key="5">
    <source>
        <dbReference type="ARBA" id="ARBA00023012"/>
    </source>
</evidence>
<dbReference type="Proteomes" id="UP000199208">
    <property type="component" value="Unassembled WGS sequence"/>
</dbReference>
<gene>
    <name evidence="8" type="ORF">SAMN03080599_01211</name>
</gene>
<dbReference type="RefSeq" id="WP_092589998.1">
    <property type="nucleotide sequence ID" value="NZ_FMWL01000004.1"/>
</dbReference>
<evidence type="ECO:0000313" key="9">
    <source>
        <dbReference type="Proteomes" id="UP000199208"/>
    </source>
</evidence>
<feature type="transmembrane region" description="Helical" evidence="6">
    <location>
        <begin position="7"/>
        <end position="26"/>
    </location>
</feature>
<dbReference type="InterPro" id="IPR004358">
    <property type="entry name" value="Sig_transdc_His_kin-like_C"/>
</dbReference>
<dbReference type="GO" id="GO:0000155">
    <property type="term" value="F:phosphorelay sensor kinase activity"/>
    <property type="evidence" value="ECO:0007669"/>
    <property type="project" value="TreeGrafter"/>
</dbReference>
<dbReference type="SUPFAM" id="SSF55874">
    <property type="entry name" value="ATPase domain of HSP90 chaperone/DNA topoisomerase II/histidine kinase"/>
    <property type="match status" value="1"/>
</dbReference>
<evidence type="ECO:0000256" key="2">
    <source>
        <dbReference type="ARBA" id="ARBA00012438"/>
    </source>
</evidence>
<keyword evidence="6" id="KW-0472">Membrane</keyword>
<keyword evidence="3" id="KW-0597">Phosphoprotein</keyword>
<name>A0A1G5RWT8_9FIRM</name>
<keyword evidence="6" id="KW-1133">Transmembrane helix</keyword>
<dbReference type="EC" id="2.7.13.3" evidence="2"/>
<proteinExistence type="predicted"/>
<feature type="transmembrane region" description="Helical" evidence="6">
    <location>
        <begin position="83"/>
        <end position="104"/>
    </location>
</feature>
<dbReference type="InterPro" id="IPR036890">
    <property type="entry name" value="HATPase_C_sf"/>
</dbReference>
<dbReference type="PRINTS" id="PR00344">
    <property type="entry name" value="BCTRLSENSOR"/>
</dbReference>
<sequence length="425" mass="47891">MRQLRTLLVKISIIALIDAITSQIYIGYDLNGFRISMSVIILPVYYYFNPTLNPVITSIGIGLFGLVFRGIIGIGVFGSFMAAMLADFPIFVFDISYGVLYYFLFYRAKERTLSRWILAISLADFSSNLFELVLRIGPLVGDKIRLVDTLITVALARAAMATALVFILKYYNIILMKDEKYERYKSMYTVLSDLKSEIYFMQNNMEYIEQVMGEAYTLYEQLAEASDPSSRNLSLKIAKDVHEIKKNYSKVIEGIDKIGVTQNPYGAFKVRELLEIVVKFFRHESVSAKIELNVVDMLKGDHVVSEHLLFVSVIRNLISNSIEAIRDSKKEGAISVILTEDSDNLILTVRDNGPGIRKKDVEAIFEAGFSTKFNPSTGDIYRGLGLTLVKDIIETKFNGSIYVNSTLGNGTEIVAALDKFSLEER</sequence>
<comment type="catalytic activity">
    <reaction evidence="1">
        <text>ATP + protein L-histidine = ADP + protein N-phospho-L-histidine.</text>
        <dbReference type="EC" id="2.7.13.3"/>
    </reaction>
</comment>
<feature type="transmembrane region" description="Helical" evidence="6">
    <location>
        <begin position="149"/>
        <end position="171"/>
    </location>
</feature>
<keyword evidence="9" id="KW-1185">Reference proteome</keyword>
<feature type="transmembrane region" description="Helical" evidence="6">
    <location>
        <begin position="116"/>
        <end position="137"/>
    </location>
</feature>
<dbReference type="PANTHER" id="PTHR43547:SF10">
    <property type="entry name" value="SENSOR HISTIDINE KINASE DCUS"/>
    <property type="match status" value="1"/>
</dbReference>
<reference evidence="8 9" key="1">
    <citation type="submission" date="2016-10" db="EMBL/GenBank/DDBJ databases">
        <authorList>
            <person name="de Groot N.N."/>
        </authorList>
    </citation>
    <scope>NUCLEOTIDE SEQUENCE [LARGE SCALE GENOMIC DNA]</scope>
    <source>
        <strain evidence="8 9">DSM 2784</strain>
    </source>
</reference>
<accession>A0A1G5RWT8</accession>
<feature type="transmembrane region" description="Helical" evidence="6">
    <location>
        <begin position="32"/>
        <end position="48"/>
    </location>
</feature>
<dbReference type="InterPro" id="IPR005467">
    <property type="entry name" value="His_kinase_dom"/>
</dbReference>
<protein>
    <recommendedName>
        <fullName evidence="2">histidine kinase</fullName>
        <ecNumber evidence="2">2.7.13.3</ecNumber>
    </recommendedName>
</protein>
<dbReference type="Gene3D" id="3.30.565.10">
    <property type="entry name" value="Histidine kinase-like ATPase, C-terminal domain"/>
    <property type="match status" value="1"/>
</dbReference>
<evidence type="ECO:0000256" key="3">
    <source>
        <dbReference type="ARBA" id="ARBA00022553"/>
    </source>
</evidence>
<dbReference type="AlphaFoldDB" id="A0A1G5RWT8"/>
<keyword evidence="6" id="KW-0812">Transmembrane</keyword>
<evidence type="ECO:0000259" key="7">
    <source>
        <dbReference type="PROSITE" id="PS50109"/>
    </source>
</evidence>